<dbReference type="eggNOG" id="ENOG502SCP9">
    <property type="taxonomic scope" value="Eukaryota"/>
</dbReference>
<dbReference type="Gene3D" id="2.60.120.10">
    <property type="entry name" value="Jelly Rolls"/>
    <property type="match status" value="1"/>
</dbReference>
<dbReference type="InterPro" id="IPR014710">
    <property type="entry name" value="RmlC-like_jellyroll"/>
</dbReference>
<dbReference type="OrthoDB" id="9976870at2759"/>
<accession>R1GH58</accession>
<name>R1GH58_BOTPV</name>
<evidence type="ECO:0000313" key="1">
    <source>
        <dbReference type="EMBL" id="EOD45319.1"/>
    </source>
</evidence>
<dbReference type="InterPro" id="IPR011051">
    <property type="entry name" value="RmlC_Cupin_sf"/>
</dbReference>
<gene>
    <name evidence="1" type="ORF">UCRNP2_7962</name>
</gene>
<evidence type="ECO:0000313" key="2">
    <source>
        <dbReference type="Proteomes" id="UP000013521"/>
    </source>
</evidence>
<dbReference type="AlphaFoldDB" id="R1GH58"/>
<dbReference type="EMBL" id="KB916617">
    <property type="protein sequence ID" value="EOD45319.1"/>
    <property type="molecule type" value="Genomic_DNA"/>
</dbReference>
<proteinExistence type="predicted"/>
<dbReference type="KEGG" id="npa:UCRNP2_7962"/>
<sequence>MAPHIPNHVSTGTNPVISFHGALITEFLEPPPGRCFAFRQTYKLKAPVELNFNKPTGPPLHFHPWQNEWFRCVSGRMGIEIDGKTRILTPEDGEIMGRAGCVHRFFLAPDSTEDMTVVLSASDTGDNYMLDRIFFENWYGMWHDGIVSNGGKFDLIQLLSTFDGGDCYLVPELPLPLWARKAIGQWGGVVLGRWIGGLLGYKPFFKEYTTDWDLAVAKMRSHWMLRLHVATSYQAASSWAALQERTAAWVGGGGTEQYVVRGKTNGVHEAEKDE</sequence>
<dbReference type="SUPFAM" id="SSF51182">
    <property type="entry name" value="RmlC-like cupins"/>
    <property type="match status" value="1"/>
</dbReference>
<organism evidence="1 2">
    <name type="scientific">Botryosphaeria parva (strain UCR-NP2)</name>
    <name type="common">Grapevine canker fungus</name>
    <name type="synonym">Neofusicoccum parvum</name>
    <dbReference type="NCBI Taxonomy" id="1287680"/>
    <lineage>
        <taxon>Eukaryota</taxon>
        <taxon>Fungi</taxon>
        <taxon>Dikarya</taxon>
        <taxon>Ascomycota</taxon>
        <taxon>Pezizomycotina</taxon>
        <taxon>Dothideomycetes</taxon>
        <taxon>Dothideomycetes incertae sedis</taxon>
        <taxon>Botryosphaeriales</taxon>
        <taxon>Botryosphaeriaceae</taxon>
        <taxon>Neofusicoccum</taxon>
    </lineage>
</organism>
<protein>
    <submittedName>
        <fullName evidence="1">Putative cupin-type protein</fullName>
    </submittedName>
</protein>
<dbReference type="Proteomes" id="UP000013521">
    <property type="component" value="Unassembled WGS sequence"/>
</dbReference>
<reference evidence="2" key="1">
    <citation type="journal article" date="2013" name="Genome Announc.">
        <title>Draft genome sequence of Neofusicoccum parvum isolate UCR-NP2, a fungal vascular pathogen associated with grapevine cankers.</title>
        <authorList>
            <person name="Blanco-Ulate B."/>
            <person name="Rolshausen P."/>
            <person name="Cantu D."/>
        </authorList>
    </citation>
    <scope>NUCLEOTIDE SEQUENCE [LARGE SCALE GENOMIC DNA]</scope>
    <source>
        <strain evidence="2">UCR-NP2</strain>
    </source>
</reference>
<dbReference type="HOGENOM" id="CLU_068080_1_0_1"/>